<accession>A0A917U121</accession>
<organism evidence="1 2">
    <name type="scientific">Dactylosporangium sucinum</name>
    <dbReference type="NCBI Taxonomy" id="1424081"/>
    <lineage>
        <taxon>Bacteria</taxon>
        <taxon>Bacillati</taxon>
        <taxon>Actinomycetota</taxon>
        <taxon>Actinomycetes</taxon>
        <taxon>Micromonosporales</taxon>
        <taxon>Micromonosporaceae</taxon>
        <taxon>Dactylosporangium</taxon>
    </lineage>
</organism>
<dbReference type="AlphaFoldDB" id="A0A917U121"/>
<comment type="caution">
    <text evidence="1">The sequence shown here is derived from an EMBL/GenBank/DDBJ whole genome shotgun (WGS) entry which is preliminary data.</text>
</comment>
<protein>
    <submittedName>
        <fullName evidence="1">Uncharacterized protein</fullName>
    </submittedName>
</protein>
<dbReference type="EMBL" id="BMPI01000033">
    <property type="protein sequence ID" value="GGM50498.1"/>
    <property type="molecule type" value="Genomic_DNA"/>
</dbReference>
<proteinExistence type="predicted"/>
<keyword evidence="2" id="KW-1185">Reference proteome</keyword>
<evidence type="ECO:0000313" key="1">
    <source>
        <dbReference type="EMBL" id="GGM50498.1"/>
    </source>
</evidence>
<name>A0A917U121_9ACTN</name>
<sequence length="85" mass="8927">MQTGVYQALIAEFARTKIKAPSAQPARGDGQLGAWRRPALRAGRRNHAGRNAAHGPRGMLLKASVSSRLSTVPLTLDPGPSGAMP</sequence>
<reference evidence="1" key="2">
    <citation type="submission" date="2020-09" db="EMBL/GenBank/DDBJ databases">
        <authorList>
            <person name="Sun Q."/>
            <person name="Ohkuma M."/>
        </authorList>
    </citation>
    <scope>NUCLEOTIDE SEQUENCE</scope>
    <source>
        <strain evidence="1">JCM 19831</strain>
    </source>
</reference>
<dbReference type="RefSeq" id="WP_190253350.1">
    <property type="nucleotide sequence ID" value="NZ_BMPI01000033.1"/>
</dbReference>
<reference evidence="1" key="1">
    <citation type="journal article" date="2014" name="Int. J. Syst. Evol. Microbiol.">
        <title>Complete genome sequence of Corynebacterium casei LMG S-19264T (=DSM 44701T), isolated from a smear-ripened cheese.</title>
        <authorList>
            <consortium name="US DOE Joint Genome Institute (JGI-PGF)"/>
            <person name="Walter F."/>
            <person name="Albersmeier A."/>
            <person name="Kalinowski J."/>
            <person name="Ruckert C."/>
        </authorList>
    </citation>
    <scope>NUCLEOTIDE SEQUENCE</scope>
    <source>
        <strain evidence="1">JCM 19831</strain>
    </source>
</reference>
<dbReference type="Proteomes" id="UP000642070">
    <property type="component" value="Unassembled WGS sequence"/>
</dbReference>
<evidence type="ECO:0000313" key="2">
    <source>
        <dbReference type="Proteomes" id="UP000642070"/>
    </source>
</evidence>
<gene>
    <name evidence="1" type="ORF">GCM10007977_060300</name>
</gene>